<dbReference type="PANTHER" id="PTHR11088">
    <property type="entry name" value="TRNA DIMETHYLALLYLTRANSFERASE"/>
    <property type="match status" value="1"/>
</dbReference>
<dbReference type="InterPro" id="IPR039657">
    <property type="entry name" value="Dimethylallyltransferase"/>
</dbReference>
<dbReference type="GO" id="GO:0006400">
    <property type="term" value="P:tRNA modification"/>
    <property type="evidence" value="ECO:0007669"/>
    <property type="project" value="TreeGrafter"/>
</dbReference>
<protein>
    <recommendedName>
        <fullName evidence="6">tRNA (Adenosine(37)-N6)-dimethylallyltransferase MiaA</fullName>
    </recommendedName>
</protein>
<accession>X0SNM3</accession>
<sequence>MYLIIGSTACGKGAVGRELARRLGGRIVSVDSMKVYRRMDIGTAKPTAQMRAEIPHYCIDLVEPSEGFSVARYLACADEAVGQIRADGSIPLAVGGTSLYIKALTEGLFAGPPADGE</sequence>
<evidence type="ECO:0000256" key="3">
    <source>
        <dbReference type="ARBA" id="ARBA00022741"/>
    </source>
</evidence>
<gene>
    <name evidence="5" type="ORF">S01H1_09252</name>
</gene>
<dbReference type="Gene3D" id="3.40.50.300">
    <property type="entry name" value="P-loop containing nucleotide triphosphate hydrolases"/>
    <property type="match status" value="1"/>
</dbReference>
<evidence type="ECO:0000256" key="1">
    <source>
        <dbReference type="ARBA" id="ARBA00005842"/>
    </source>
</evidence>
<name>X0SNM3_9ZZZZ</name>
<organism evidence="5">
    <name type="scientific">marine sediment metagenome</name>
    <dbReference type="NCBI Taxonomy" id="412755"/>
    <lineage>
        <taxon>unclassified sequences</taxon>
        <taxon>metagenomes</taxon>
        <taxon>ecological metagenomes</taxon>
    </lineage>
</organism>
<proteinExistence type="inferred from homology"/>
<dbReference type="PANTHER" id="PTHR11088:SF60">
    <property type="entry name" value="TRNA DIMETHYLALLYLTRANSFERASE"/>
    <property type="match status" value="1"/>
</dbReference>
<dbReference type="GO" id="GO:0052381">
    <property type="term" value="F:tRNA dimethylallyltransferase activity"/>
    <property type="evidence" value="ECO:0007669"/>
    <property type="project" value="TreeGrafter"/>
</dbReference>
<comment type="similarity">
    <text evidence="1">Belongs to the IPP transferase family.</text>
</comment>
<keyword evidence="2" id="KW-0808">Transferase</keyword>
<evidence type="ECO:0008006" key="6">
    <source>
        <dbReference type="Google" id="ProtNLM"/>
    </source>
</evidence>
<keyword evidence="4" id="KW-0067">ATP-binding</keyword>
<dbReference type="AlphaFoldDB" id="X0SNM3"/>
<dbReference type="SUPFAM" id="SSF52540">
    <property type="entry name" value="P-loop containing nucleoside triphosphate hydrolases"/>
    <property type="match status" value="1"/>
</dbReference>
<feature type="non-terminal residue" evidence="5">
    <location>
        <position position="117"/>
    </location>
</feature>
<evidence type="ECO:0000256" key="2">
    <source>
        <dbReference type="ARBA" id="ARBA00022679"/>
    </source>
</evidence>
<dbReference type="GO" id="GO:0005524">
    <property type="term" value="F:ATP binding"/>
    <property type="evidence" value="ECO:0007669"/>
    <property type="project" value="UniProtKB-KW"/>
</dbReference>
<dbReference type="InterPro" id="IPR027417">
    <property type="entry name" value="P-loop_NTPase"/>
</dbReference>
<comment type="caution">
    <text evidence="5">The sequence shown here is derived from an EMBL/GenBank/DDBJ whole genome shotgun (WGS) entry which is preliminary data.</text>
</comment>
<keyword evidence="3" id="KW-0547">Nucleotide-binding</keyword>
<evidence type="ECO:0000313" key="5">
    <source>
        <dbReference type="EMBL" id="GAF82669.1"/>
    </source>
</evidence>
<dbReference type="Pfam" id="PF01715">
    <property type="entry name" value="IPPT"/>
    <property type="match status" value="1"/>
</dbReference>
<reference evidence="5" key="1">
    <citation type="journal article" date="2014" name="Front. Microbiol.">
        <title>High frequency of phylogenetically diverse reductive dehalogenase-homologous genes in deep subseafloor sedimentary metagenomes.</title>
        <authorList>
            <person name="Kawai M."/>
            <person name="Futagami T."/>
            <person name="Toyoda A."/>
            <person name="Takaki Y."/>
            <person name="Nishi S."/>
            <person name="Hori S."/>
            <person name="Arai W."/>
            <person name="Tsubouchi T."/>
            <person name="Morono Y."/>
            <person name="Uchiyama I."/>
            <person name="Ito T."/>
            <person name="Fujiyama A."/>
            <person name="Inagaki F."/>
            <person name="Takami H."/>
        </authorList>
    </citation>
    <scope>NUCLEOTIDE SEQUENCE</scope>
    <source>
        <strain evidence="5">Expedition CK06-06</strain>
    </source>
</reference>
<evidence type="ECO:0000256" key="4">
    <source>
        <dbReference type="ARBA" id="ARBA00022840"/>
    </source>
</evidence>
<dbReference type="EMBL" id="BARS01004729">
    <property type="protein sequence ID" value="GAF82669.1"/>
    <property type="molecule type" value="Genomic_DNA"/>
</dbReference>